<evidence type="ECO:0000313" key="13">
    <source>
        <dbReference type="EMBL" id="NFF87075.1"/>
    </source>
</evidence>
<accession>A0A0C2NUT0</accession>
<evidence type="ECO:0000256" key="2">
    <source>
        <dbReference type="ARBA" id="ARBA00022553"/>
    </source>
</evidence>
<gene>
    <name evidence="12" type="ORF">EXM65_11765</name>
    <name evidence="13" type="ORF">FC774_04090</name>
    <name evidence="14" type="ORF">FDB51_10100</name>
</gene>
<dbReference type="SUPFAM" id="SSF46894">
    <property type="entry name" value="C-terminal effector domain of the bipartite response regulators"/>
    <property type="match status" value="1"/>
</dbReference>
<evidence type="ECO:0000256" key="8">
    <source>
        <dbReference type="PROSITE-ProRule" id="PRU00169"/>
    </source>
</evidence>
<reference evidence="12 15" key="1">
    <citation type="submission" date="2019-02" db="EMBL/GenBank/DDBJ databases">
        <title>Genome sequencing of Clostridium botulinum clinical isolates.</title>
        <authorList>
            <person name="Brunt J."/>
            <person name="Van Vliet A.H.M."/>
            <person name="Stringer S.C."/>
            <person name="Grant K.A."/>
            <person name="Carter A.C."/>
            <person name="Peck M.W."/>
        </authorList>
    </citation>
    <scope>NUCLEOTIDE SEQUENCE [LARGE SCALE GENOMIC DNA]</scope>
    <source>
        <strain evidence="12 15">H113700579</strain>
    </source>
</reference>
<evidence type="ECO:0000313" key="16">
    <source>
        <dbReference type="Proteomes" id="UP000473681"/>
    </source>
</evidence>
<dbReference type="AlphaFoldDB" id="A0A0C2NUT0"/>
<proteinExistence type="predicted"/>
<feature type="domain" description="Response regulatory" evidence="10">
    <location>
        <begin position="3"/>
        <end position="116"/>
    </location>
</feature>
<keyword evidence="6" id="KW-0804">Transcription</keyword>
<evidence type="ECO:0000256" key="1">
    <source>
        <dbReference type="ARBA" id="ARBA00018672"/>
    </source>
</evidence>
<feature type="DNA-binding region" description="OmpR/PhoB-type" evidence="9">
    <location>
        <begin position="125"/>
        <end position="223"/>
    </location>
</feature>
<dbReference type="SMART" id="SM00862">
    <property type="entry name" value="Trans_reg_C"/>
    <property type="match status" value="1"/>
</dbReference>
<dbReference type="PROSITE" id="PS51755">
    <property type="entry name" value="OMPR_PHOB"/>
    <property type="match status" value="1"/>
</dbReference>
<dbReference type="GO" id="GO:0000976">
    <property type="term" value="F:transcription cis-regulatory region binding"/>
    <property type="evidence" value="ECO:0007669"/>
    <property type="project" value="TreeGrafter"/>
</dbReference>
<sequence length="227" mass="26148">MISILLVEDNIEISNNIVEYFGEEFDIRAVYDGSDAIQYLNTYSYDVVILDLMLPEVDGMSVLSYISKKTLNTGVIILTAKEELGDKLKAFNLGANDYLTKPFFMEELKARIIAILKGMGKIKKSNILEFKNMQIDMKAKTVYINNEELELNEKLYKLLEYLVINKGVLLFKEQIFDNICGYNSDAATEIIEVYISRLRKQLSKYNYDRYLVTKRGMGYLLDESIGE</sequence>
<dbReference type="InterPro" id="IPR016032">
    <property type="entry name" value="Sig_transdc_resp-reg_C-effctor"/>
</dbReference>
<dbReference type="InterPro" id="IPR036388">
    <property type="entry name" value="WH-like_DNA-bd_sf"/>
</dbReference>
<dbReference type="Proteomes" id="UP000473681">
    <property type="component" value="Unassembled WGS sequence"/>
</dbReference>
<dbReference type="InterPro" id="IPR039420">
    <property type="entry name" value="WalR-like"/>
</dbReference>
<evidence type="ECO:0000313" key="12">
    <source>
        <dbReference type="EMBL" id="NFA43235.1"/>
    </source>
</evidence>
<dbReference type="PANTHER" id="PTHR48111">
    <property type="entry name" value="REGULATOR OF RPOS"/>
    <property type="match status" value="1"/>
</dbReference>
<dbReference type="InterPro" id="IPR011006">
    <property type="entry name" value="CheY-like_superfamily"/>
</dbReference>
<comment type="caution">
    <text evidence="12">The sequence shown here is derived from an EMBL/GenBank/DDBJ whole genome shotgun (WGS) entry which is preliminary data.</text>
</comment>
<dbReference type="EMBL" id="SWVK01000012">
    <property type="protein sequence ID" value="NFN35468.1"/>
    <property type="molecule type" value="Genomic_DNA"/>
</dbReference>
<dbReference type="Pfam" id="PF00072">
    <property type="entry name" value="Response_reg"/>
    <property type="match status" value="1"/>
</dbReference>
<dbReference type="InterPro" id="IPR001867">
    <property type="entry name" value="OmpR/PhoB-type_DNA-bd"/>
</dbReference>
<evidence type="ECO:0000259" key="11">
    <source>
        <dbReference type="PROSITE" id="PS51755"/>
    </source>
</evidence>
<dbReference type="CDD" id="cd00383">
    <property type="entry name" value="trans_reg_C"/>
    <property type="match status" value="1"/>
</dbReference>
<dbReference type="OrthoDB" id="9790442at2"/>
<evidence type="ECO:0000259" key="10">
    <source>
        <dbReference type="PROSITE" id="PS50110"/>
    </source>
</evidence>
<evidence type="ECO:0000256" key="7">
    <source>
        <dbReference type="ARBA" id="ARBA00024867"/>
    </source>
</evidence>
<evidence type="ECO:0000256" key="9">
    <source>
        <dbReference type="PROSITE-ProRule" id="PRU01091"/>
    </source>
</evidence>
<dbReference type="SUPFAM" id="SSF52172">
    <property type="entry name" value="CheY-like"/>
    <property type="match status" value="1"/>
</dbReference>
<comment type="function">
    <text evidence="7">May play the central regulatory role in sporulation. It may be an element of the effector pathway responsible for the activation of sporulation genes in response to nutritional stress. Spo0A may act in concert with spo0H (a sigma factor) to control the expression of some genes that are critical to the sporulation process.</text>
</comment>
<evidence type="ECO:0000256" key="6">
    <source>
        <dbReference type="ARBA" id="ARBA00023163"/>
    </source>
</evidence>
<dbReference type="GO" id="GO:0006355">
    <property type="term" value="P:regulation of DNA-templated transcription"/>
    <property type="evidence" value="ECO:0007669"/>
    <property type="project" value="InterPro"/>
</dbReference>
<feature type="domain" description="OmpR/PhoB-type" evidence="11">
    <location>
        <begin position="125"/>
        <end position="223"/>
    </location>
</feature>
<dbReference type="Proteomes" id="UP000476820">
    <property type="component" value="Unassembled WGS sequence"/>
</dbReference>
<keyword evidence="2 8" id="KW-0597">Phosphoprotein</keyword>
<dbReference type="InterPro" id="IPR001789">
    <property type="entry name" value="Sig_transdc_resp-reg_receiver"/>
</dbReference>
<dbReference type="GO" id="GO:0005829">
    <property type="term" value="C:cytosol"/>
    <property type="evidence" value="ECO:0007669"/>
    <property type="project" value="TreeGrafter"/>
</dbReference>
<evidence type="ECO:0000256" key="3">
    <source>
        <dbReference type="ARBA" id="ARBA00023012"/>
    </source>
</evidence>
<dbReference type="EMBL" id="SGKU01000033">
    <property type="protein sequence ID" value="NFA43235.1"/>
    <property type="molecule type" value="Genomic_DNA"/>
</dbReference>
<evidence type="ECO:0000256" key="4">
    <source>
        <dbReference type="ARBA" id="ARBA00023015"/>
    </source>
</evidence>
<organism evidence="12 15">
    <name type="scientific">Clostridium botulinum</name>
    <dbReference type="NCBI Taxonomy" id="1491"/>
    <lineage>
        <taxon>Bacteria</taxon>
        <taxon>Bacillati</taxon>
        <taxon>Bacillota</taxon>
        <taxon>Clostridia</taxon>
        <taxon>Eubacteriales</taxon>
        <taxon>Clostridiaceae</taxon>
        <taxon>Clostridium</taxon>
    </lineage>
</organism>
<dbReference type="Proteomes" id="UP000472355">
    <property type="component" value="Unassembled WGS sequence"/>
</dbReference>
<evidence type="ECO:0000313" key="17">
    <source>
        <dbReference type="Proteomes" id="UP000476820"/>
    </source>
</evidence>
<dbReference type="RefSeq" id="WP_012449523.1">
    <property type="nucleotide sequence ID" value="NZ_CP010520.1"/>
</dbReference>
<keyword evidence="4" id="KW-0805">Transcription regulation</keyword>
<evidence type="ECO:0000313" key="14">
    <source>
        <dbReference type="EMBL" id="NFN35468.1"/>
    </source>
</evidence>
<dbReference type="PROSITE" id="PS50110">
    <property type="entry name" value="RESPONSE_REGULATORY"/>
    <property type="match status" value="1"/>
</dbReference>
<dbReference type="PANTHER" id="PTHR48111:SF22">
    <property type="entry name" value="REGULATOR OF RPOS"/>
    <property type="match status" value="1"/>
</dbReference>
<evidence type="ECO:0000313" key="15">
    <source>
        <dbReference type="Proteomes" id="UP000472355"/>
    </source>
</evidence>
<name>A0A0C2NUT0_CLOBO</name>
<dbReference type="Gene3D" id="1.10.10.10">
    <property type="entry name" value="Winged helix-like DNA-binding domain superfamily/Winged helix DNA-binding domain"/>
    <property type="match status" value="1"/>
</dbReference>
<dbReference type="SMART" id="SM00448">
    <property type="entry name" value="REC"/>
    <property type="match status" value="1"/>
</dbReference>
<dbReference type="EMBL" id="SWOV01000006">
    <property type="protein sequence ID" value="NFF87075.1"/>
    <property type="molecule type" value="Genomic_DNA"/>
</dbReference>
<reference evidence="16 17" key="2">
    <citation type="submission" date="2019-04" db="EMBL/GenBank/DDBJ databases">
        <title>Genome sequencing of Clostridium botulinum Groups I-IV and Clostridium butyricum.</title>
        <authorList>
            <person name="Brunt J."/>
            <person name="Van Vliet A.H.M."/>
            <person name="Stringer S.C."/>
            <person name="Carter A.T."/>
            <person name="Peck M.W."/>
        </authorList>
    </citation>
    <scope>NUCLEOTIDE SEQUENCE [LARGE SCALE GENOMIC DNA]</scope>
    <source>
        <strain evidence="13 17">1605</strain>
        <strain evidence="14 16">CB-K-33E</strain>
    </source>
</reference>
<dbReference type="Pfam" id="PF00486">
    <property type="entry name" value="Trans_reg_C"/>
    <property type="match status" value="1"/>
</dbReference>
<dbReference type="Gene3D" id="3.40.50.2300">
    <property type="match status" value="1"/>
</dbReference>
<feature type="modified residue" description="4-aspartylphosphate" evidence="8">
    <location>
        <position position="51"/>
    </location>
</feature>
<keyword evidence="3" id="KW-0902">Two-component regulatory system</keyword>
<keyword evidence="5 9" id="KW-0238">DNA-binding</keyword>
<dbReference type="GO" id="GO:0000156">
    <property type="term" value="F:phosphorelay response regulator activity"/>
    <property type="evidence" value="ECO:0007669"/>
    <property type="project" value="TreeGrafter"/>
</dbReference>
<evidence type="ECO:0000256" key="5">
    <source>
        <dbReference type="ARBA" id="ARBA00023125"/>
    </source>
</evidence>
<protein>
    <recommendedName>
        <fullName evidence="1">Stage 0 sporulation protein A homolog</fullName>
    </recommendedName>
</protein>
<dbReference type="GO" id="GO:0032993">
    <property type="term" value="C:protein-DNA complex"/>
    <property type="evidence" value="ECO:0007669"/>
    <property type="project" value="TreeGrafter"/>
</dbReference>